<name>A0ABR9UZX8_9CHRO</name>
<dbReference type="InterPro" id="IPR002850">
    <property type="entry name" value="PIN_toxin-like"/>
</dbReference>
<sequence length="154" mass="17515">MIKVVLDTSVFVAALLSKSRNSTPVLLLDKWRDRCFTLVMAPQLLRELVVQLMRKQIPQADIEDLVKLIAEVALHIPGTYQATRLDDIDPDDNMFLAAAYEAKADYLVSLDRQHLLPLKHYHGTQIVTPALFIRALEQLGSNEIYSLLQVYEVQ</sequence>
<dbReference type="InterPro" id="IPR029060">
    <property type="entry name" value="PIN-like_dom_sf"/>
</dbReference>
<comment type="caution">
    <text evidence="2">The sequence shown here is derived from an EMBL/GenBank/DDBJ whole genome shotgun (WGS) entry which is preliminary data.</text>
</comment>
<dbReference type="SUPFAM" id="SSF88723">
    <property type="entry name" value="PIN domain-like"/>
    <property type="match status" value="1"/>
</dbReference>
<dbReference type="RefSeq" id="WP_193934941.1">
    <property type="nucleotide sequence ID" value="NZ_CAWPMZ010000006.1"/>
</dbReference>
<organism evidence="2 3">
    <name type="scientific">Gloeocapsopsis crepidinum LEGE 06123</name>
    <dbReference type="NCBI Taxonomy" id="588587"/>
    <lineage>
        <taxon>Bacteria</taxon>
        <taxon>Bacillati</taxon>
        <taxon>Cyanobacteriota</taxon>
        <taxon>Cyanophyceae</taxon>
        <taxon>Oscillatoriophycideae</taxon>
        <taxon>Chroococcales</taxon>
        <taxon>Chroococcaceae</taxon>
        <taxon>Gloeocapsopsis</taxon>
    </lineage>
</organism>
<gene>
    <name evidence="2" type="ORF">IQ230_25195</name>
</gene>
<dbReference type="PANTHER" id="PTHR34610:SF4">
    <property type="entry name" value="SLL8027 PROTEIN"/>
    <property type="match status" value="1"/>
</dbReference>
<keyword evidence="3" id="KW-1185">Reference proteome</keyword>
<dbReference type="Proteomes" id="UP000651156">
    <property type="component" value="Unassembled WGS sequence"/>
</dbReference>
<evidence type="ECO:0000313" key="2">
    <source>
        <dbReference type="EMBL" id="MBE9193565.1"/>
    </source>
</evidence>
<dbReference type="InterPro" id="IPR002716">
    <property type="entry name" value="PIN_dom"/>
</dbReference>
<dbReference type="Pfam" id="PF13470">
    <property type="entry name" value="PIN_3"/>
    <property type="match status" value="1"/>
</dbReference>
<feature type="domain" description="PIN" evidence="1">
    <location>
        <begin position="3"/>
        <end position="112"/>
    </location>
</feature>
<dbReference type="NCBIfam" id="TIGR00305">
    <property type="entry name" value="putative toxin-antitoxin system toxin component, PIN family"/>
    <property type="match status" value="1"/>
</dbReference>
<evidence type="ECO:0000313" key="3">
    <source>
        <dbReference type="Proteomes" id="UP000651156"/>
    </source>
</evidence>
<proteinExistence type="predicted"/>
<evidence type="ECO:0000259" key="1">
    <source>
        <dbReference type="Pfam" id="PF13470"/>
    </source>
</evidence>
<protein>
    <submittedName>
        <fullName evidence="2">Toxin-antitoxin system toxin component, PIN family</fullName>
    </submittedName>
</protein>
<reference evidence="2 3" key="1">
    <citation type="submission" date="2020-10" db="EMBL/GenBank/DDBJ databases">
        <authorList>
            <person name="Castelo-Branco R."/>
            <person name="Eusebio N."/>
            <person name="Adriana R."/>
            <person name="Vieira A."/>
            <person name="Brugerolle De Fraissinette N."/>
            <person name="Rezende De Castro R."/>
            <person name="Schneider M.P."/>
            <person name="Vasconcelos V."/>
            <person name="Leao P.N."/>
        </authorList>
    </citation>
    <scope>NUCLEOTIDE SEQUENCE [LARGE SCALE GENOMIC DNA]</scope>
    <source>
        <strain evidence="2 3">LEGE 06123</strain>
    </source>
</reference>
<accession>A0ABR9UZX8</accession>
<dbReference type="PANTHER" id="PTHR34610">
    <property type="entry name" value="SSL7007 PROTEIN"/>
    <property type="match status" value="1"/>
</dbReference>
<dbReference type="EMBL" id="JADEWN010000105">
    <property type="protein sequence ID" value="MBE9193565.1"/>
    <property type="molecule type" value="Genomic_DNA"/>
</dbReference>